<keyword evidence="4 5" id="KW-0067">ATP-binding</keyword>
<evidence type="ECO:0000313" key="8">
    <source>
        <dbReference type="EMBL" id="KAB7832885.1"/>
    </source>
</evidence>
<evidence type="ECO:0000256" key="4">
    <source>
        <dbReference type="ARBA" id="ARBA00022840"/>
    </source>
</evidence>
<gene>
    <name evidence="8" type="ORF">FRZ00_34375</name>
</gene>
<dbReference type="SMART" id="SM00220">
    <property type="entry name" value="S_TKc"/>
    <property type="match status" value="1"/>
</dbReference>
<dbReference type="PROSITE" id="PS00108">
    <property type="entry name" value="PROTEIN_KINASE_ST"/>
    <property type="match status" value="1"/>
</dbReference>
<dbReference type="CDD" id="cd14014">
    <property type="entry name" value="STKc_PknB_like"/>
    <property type="match status" value="1"/>
</dbReference>
<dbReference type="InterPro" id="IPR011009">
    <property type="entry name" value="Kinase-like_dom_sf"/>
</dbReference>
<evidence type="ECO:0000259" key="7">
    <source>
        <dbReference type="PROSITE" id="PS50011"/>
    </source>
</evidence>
<dbReference type="Pfam" id="PF13360">
    <property type="entry name" value="PQQ_2"/>
    <property type="match status" value="2"/>
</dbReference>
<keyword evidence="1" id="KW-0808">Transferase</keyword>
<dbReference type="GO" id="GO:0004674">
    <property type="term" value="F:protein serine/threonine kinase activity"/>
    <property type="evidence" value="ECO:0007669"/>
    <property type="project" value="TreeGrafter"/>
</dbReference>
<dbReference type="InterPro" id="IPR000719">
    <property type="entry name" value="Prot_kinase_dom"/>
</dbReference>
<organism evidence="8 9">
    <name type="scientific">Streptomyces mobaraensis</name>
    <name type="common">Streptoverticillium mobaraense</name>
    <dbReference type="NCBI Taxonomy" id="35621"/>
    <lineage>
        <taxon>Bacteria</taxon>
        <taxon>Bacillati</taxon>
        <taxon>Actinomycetota</taxon>
        <taxon>Actinomycetes</taxon>
        <taxon>Kitasatosporales</taxon>
        <taxon>Streptomycetaceae</taxon>
        <taxon>Streptomyces</taxon>
    </lineage>
</organism>
<keyword evidence="2 5" id="KW-0547">Nucleotide-binding</keyword>
<dbReference type="SMART" id="SM00564">
    <property type="entry name" value="PQQ"/>
    <property type="match status" value="4"/>
</dbReference>
<protein>
    <submittedName>
        <fullName evidence="8">Serine/threonine-protein kinase</fullName>
    </submittedName>
</protein>
<dbReference type="RefSeq" id="WP_152266238.1">
    <property type="nucleotide sequence ID" value="NZ_VOKX01000142.1"/>
</dbReference>
<dbReference type="PROSITE" id="PS50011">
    <property type="entry name" value="PROTEIN_KINASE_DOM"/>
    <property type="match status" value="1"/>
</dbReference>
<evidence type="ECO:0000256" key="2">
    <source>
        <dbReference type="ARBA" id="ARBA00022741"/>
    </source>
</evidence>
<evidence type="ECO:0000256" key="1">
    <source>
        <dbReference type="ARBA" id="ARBA00022679"/>
    </source>
</evidence>
<dbReference type="InterPro" id="IPR011047">
    <property type="entry name" value="Quinoprotein_ADH-like_sf"/>
</dbReference>
<dbReference type="InterPro" id="IPR018391">
    <property type="entry name" value="PQQ_b-propeller_rpt"/>
</dbReference>
<evidence type="ECO:0000256" key="3">
    <source>
        <dbReference type="ARBA" id="ARBA00022777"/>
    </source>
</evidence>
<dbReference type="Pfam" id="PF00069">
    <property type="entry name" value="Pkinase"/>
    <property type="match status" value="1"/>
</dbReference>
<dbReference type="PROSITE" id="PS00107">
    <property type="entry name" value="PROTEIN_KINASE_ATP"/>
    <property type="match status" value="1"/>
</dbReference>
<evidence type="ECO:0000313" key="9">
    <source>
        <dbReference type="Proteomes" id="UP000327000"/>
    </source>
</evidence>
<dbReference type="SUPFAM" id="SSF50998">
    <property type="entry name" value="Quinoprotein alcohol dehydrogenase-like"/>
    <property type="match status" value="1"/>
</dbReference>
<name>A0A5N5VYZ6_STRMB</name>
<dbReference type="PANTHER" id="PTHR43289">
    <property type="entry name" value="MITOGEN-ACTIVATED PROTEIN KINASE KINASE KINASE 20-RELATED"/>
    <property type="match status" value="1"/>
</dbReference>
<feature type="compositionally biased region" description="Pro residues" evidence="6">
    <location>
        <begin position="305"/>
        <end position="321"/>
    </location>
</feature>
<dbReference type="Proteomes" id="UP000327000">
    <property type="component" value="Unassembled WGS sequence"/>
</dbReference>
<accession>A0A5N5VYZ6</accession>
<dbReference type="InterPro" id="IPR002372">
    <property type="entry name" value="PQQ_rpt_dom"/>
</dbReference>
<evidence type="ECO:0000256" key="6">
    <source>
        <dbReference type="SAM" id="MobiDB-lite"/>
    </source>
</evidence>
<proteinExistence type="predicted"/>
<sequence length="740" mass="78071">MPLPLHHDDPRQLGPYRLVARLGGGGMGTVYLARSAGGRTVALKAVHPRFASDEAFRARFRLETDAARVIGGEYGAGVVDADPFASRPWLATEYVLGPPLDEAVELCGPLPERTVRALGAVLCRALGQLHRSDVVHRDLKPSNVLVTATGPKIIDFGVARALGDDRLTRLGTAAGTPAYMSPEQAAGVEHTSVGDVFALAGVLVFAATGHAPFGAGQAADLLYRVRYAAPDLTGLPPALTPVLTRCLDKDPTRRPSTTELAELLADTGTGGMVTAEWFPTALTDTLLAEIARRSTEVWRHHPHRLPPPPDTDGTPPAPGPRPALSRRRLLAIAGGSTLAAAATGTGGWLWWSGREHTGTSRSTHFSRPANIPGRVTWWARLDKADGSRPPLAVGALVAVHGQAGLAAYDAKTGIRRWLATAVKQSYEFTADTERVYASAPDGASTTGLKVYGVSDTGVLEHVAGPFGDLSSGTGHAEPLAAVGGVVYLAARQSGDQGPERWSLLAVDAKTGERLWKQPLGDHTPGYATDRIVAGVAGGHLVYARPLPSQRTNLLVSHRLSDGRREWDREVPGRRPDDPFPDLGKLAIDGRHVYFAGSELTAVGLDDGKPVWTFGHGRPQGDLPAGTGAYGPPTVKAGVVYAAEGTRGVVALSAATGELLWEAPFPGMPPGPTAPVLGRTYLYAVATDGARDQIRAVDLRTHRIAWSMDVPGRIGGAPLAHERAGHVVWTSGDYVCALPFA</sequence>
<dbReference type="PANTHER" id="PTHR43289:SF34">
    <property type="entry name" value="SERINE_THREONINE-PROTEIN KINASE YBDM-RELATED"/>
    <property type="match status" value="1"/>
</dbReference>
<dbReference type="InterPro" id="IPR017441">
    <property type="entry name" value="Protein_kinase_ATP_BS"/>
</dbReference>
<dbReference type="OrthoDB" id="9762169at2"/>
<reference evidence="8 9" key="1">
    <citation type="journal article" date="2019" name="Microb. Cell Fact.">
        <title>Exploring novel herbicidin analogues by transcriptional regulator overexpression and MS/MS molecular networking.</title>
        <authorList>
            <person name="Shi Y."/>
            <person name="Gu R."/>
            <person name="Li Y."/>
            <person name="Wang X."/>
            <person name="Ren W."/>
            <person name="Li X."/>
            <person name="Wang L."/>
            <person name="Xie Y."/>
            <person name="Hong B."/>
        </authorList>
    </citation>
    <scope>NUCLEOTIDE SEQUENCE [LARGE SCALE GENOMIC DNA]</scope>
    <source>
        <strain evidence="8 9">US-43</strain>
    </source>
</reference>
<comment type="caution">
    <text evidence="8">The sequence shown here is derived from an EMBL/GenBank/DDBJ whole genome shotgun (WGS) entry which is preliminary data.</text>
</comment>
<keyword evidence="3 8" id="KW-0418">Kinase</keyword>
<dbReference type="Gene3D" id="2.130.10.10">
    <property type="entry name" value="YVTN repeat-like/Quinoprotein amine dehydrogenase"/>
    <property type="match status" value="1"/>
</dbReference>
<dbReference type="GO" id="GO:0005524">
    <property type="term" value="F:ATP binding"/>
    <property type="evidence" value="ECO:0007669"/>
    <property type="project" value="UniProtKB-UniRule"/>
</dbReference>
<dbReference type="AlphaFoldDB" id="A0A5N5VYZ6"/>
<keyword evidence="9" id="KW-1185">Reference proteome</keyword>
<dbReference type="InterPro" id="IPR015943">
    <property type="entry name" value="WD40/YVTN_repeat-like_dom_sf"/>
</dbReference>
<dbReference type="Gene3D" id="1.10.510.10">
    <property type="entry name" value="Transferase(Phosphotransferase) domain 1"/>
    <property type="match status" value="1"/>
</dbReference>
<feature type="region of interest" description="Disordered" evidence="6">
    <location>
        <begin position="298"/>
        <end position="323"/>
    </location>
</feature>
<dbReference type="Gene3D" id="3.30.200.20">
    <property type="entry name" value="Phosphorylase Kinase, domain 1"/>
    <property type="match status" value="1"/>
</dbReference>
<dbReference type="EMBL" id="VOKX01000142">
    <property type="protein sequence ID" value="KAB7832885.1"/>
    <property type="molecule type" value="Genomic_DNA"/>
</dbReference>
<dbReference type="SUPFAM" id="SSF56112">
    <property type="entry name" value="Protein kinase-like (PK-like)"/>
    <property type="match status" value="1"/>
</dbReference>
<dbReference type="InterPro" id="IPR008271">
    <property type="entry name" value="Ser/Thr_kinase_AS"/>
</dbReference>
<feature type="binding site" evidence="5">
    <location>
        <position position="44"/>
    </location>
    <ligand>
        <name>ATP</name>
        <dbReference type="ChEBI" id="CHEBI:30616"/>
    </ligand>
</feature>
<feature type="domain" description="Protein kinase" evidence="7">
    <location>
        <begin position="16"/>
        <end position="278"/>
    </location>
</feature>
<evidence type="ECO:0000256" key="5">
    <source>
        <dbReference type="PROSITE-ProRule" id="PRU10141"/>
    </source>
</evidence>